<keyword evidence="1" id="KW-0812">Transmembrane</keyword>
<evidence type="ECO:0000259" key="2">
    <source>
        <dbReference type="PROSITE" id="PS50006"/>
    </source>
</evidence>
<dbReference type="PANTHER" id="PTHR23308">
    <property type="entry name" value="NUCLEAR INHIBITOR OF PROTEIN PHOSPHATASE-1"/>
    <property type="match status" value="1"/>
</dbReference>
<keyword evidence="1" id="KW-0472">Membrane</keyword>
<gene>
    <name evidence="3" type="ORF">Ctaglu_41480</name>
</gene>
<dbReference type="InterPro" id="IPR008984">
    <property type="entry name" value="SMAD_FHA_dom_sf"/>
</dbReference>
<dbReference type="AlphaFoldDB" id="A0A401USK0"/>
<keyword evidence="4" id="KW-1185">Reference proteome</keyword>
<reference evidence="3 4" key="1">
    <citation type="submission" date="2018-11" db="EMBL/GenBank/DDBJ databases">
        <title>Genome sequencing and assembly of Clostridium tagluense strain A121.</title>
        <authorList>
            <person name="Murakami T."/>
            <person name="Segawa T."/>
            <person name="Shcherbakova V.A."/>
            <person name="Mori H."/>
            <person name="Yoshimura Y."/>
        </authorList>
    </citation>
    <scope>NUCLEOTIDE SEQUENCE [LARGE SCALE GENOMIC DNA]</scope>
    <source>
        <strain evidence="3 4">A121</strain>
    </source>
</reference>
<dbReference type="Proteomes" id="UP000287872">
    <property type="component" value="Unassembled WGS sequence"/>
</dbReference>
<comment type="caution">
    <text evidence="3">The sequence shown here is derived from an EMBL/GenBank/DDBJ whole genome shotgun (WGS) entry which is preliminary data.</text>
</comment>
<accession>A0A401USK0</accession>
<feature type="transmembrane region" description="Helical" evidence="1">
    <location>
        <begin position="6"/>
        <end position="28"/>
    </location>
</feature>
<dbReference type="SUPFAM" id="SSF49879">
    <property type="entry name" value="SMAD/FHA domain"/>
    <property type="match status" value="1"/>
</dbReference>
<dbReference type="Pfam" id="PF00498">
    <property type="entry name" value="FHA"/>
    <property type="match status" value="1"/>
</dbReference>
<name>A0A401USK0_9CLOT</name>
<sequence length="142" mass="15926">MTIISSIMKYAIIAVIYLIIIFALRIMYKDIKGGAKKKPVIKKTMGLEVIERGENFNLRVGAVIPLNDELSVGRKADNLLILGDKYVSSQHVRIYRKNTDYILQDLGSTNGTLMNNKKVKDRVVIKKGDEIKIGTSIFKVIG</sequence>
<evidence type="ECO:0000256" key="1">
    <source>
        <dbReference type="SAM" id="Phobius"/>
    </source>
</evidence>
<dbReference type="InterPro" id="IPR050923">
    <property type="entry name" value="Cell_Proc_Reg/RNA_Proc"/>
</dbReference>
<evidence type="ECO:0000313" key="4">
    <source>
        <dbReference type="Proteomes" id="UP000287872"/>
    </source>
</evidence>
<dbReference type="Gene3D" id="2.60.200.20">
    <property type="match status" value="1"/>
</dbReference>
<evidence type="ECO:0000313" key="3">
    <source>
        <dbReference type="EMBL" id="GCD12525.1"/>
    </source>
</evidence>
<protein>
    <submittedName>
        <fullName evidence="3">FHA domain-containing protein</fullName>
    </submittedName>
</protein>
<dbReference type="SMART" id="SM00240">
    <property type="entry name" value="FHA"/>
    <property type="match status" value="1"/>
</dbReference>
<dbReference type="OrthoDB" id="9816434at2"/>
<feature type="domain" description="FHA" evidence="2">
    <location>
        <begin position="70"/>
        <end position="119"/>
    </location>
</feature>
<dbReference type="EMBL" id="BHYK01000035">
    <property type="protein sequence ID" value="GCD12525.1"/>
    <property type="molecule type" value="Genomic_DNA"/>
</dbReference>
<keyword evidence="1" id="KW-1133">Transmembrane helix</keyword>
<dbReference type="PROSITE" id="PS50006">
    <property type="entry name" value="FHA_DOMAIN"/>
    <property type="match status" value="1"/>
</dbReference>
<proteinExistence type="predicted"/>
<organism evidence="3 4">
    <name type="scientific">Clostridium tagluense</name>
    <dbReference type="NCBI Taxonomy" id="360422"/>
    <lineage>
        <taxon>Bacteria</taxon>
        <taxon>Bacillati</taxon>
        <taxon>Bacillota</taxon>
        <taxon>Clostridia</taxon>
        <taxon>Eubacteriales</taxon>
        <taxon>Clostridiaceae</taxon>
        <taxon>Clostridium</taxon>
    </lineage>
</organism>
<dbReference type="RefSeq" id="WP_125005293.1">
    <property type="nucleotide sequence ID" value="NZ_BHYK01000035.1"/>
</dbReference>
<dbReference type="InterPro" id="IPR000253">
    <property type="entry name" value="FHA_dom"/>
</dbReference>